<gene>
    <name evidence="1" type="ORF">EVAR_53881_1</name>
</gene>
<evidence type="ECO:0000313" key="1">
    <source>
        <dbReference type="EMBL" id="GBP62103.1"/>
    </source>
</evidence>
<reference evidence="1 2" key="1">
    <citation type="journal article" date="2019" name="Commun. Biol.">
        <title>The bagworm genome reveals a unique fibroin gene that provides high tensile strength.</title>
        <authorList>
            <person name="Kono N."/>
            <person name="Nakamura H."/>
            <person name="Ohtoshi R."/>
            <person name="Tomita M."/>
            <person name="Numata K."/>
            <person name="Arakawa K."/>
        </authorList>
    </citation>
    <scope>NUCLEOTIDE SEQUENCE [LARGE SCALE GENOMIC DNA]</scope>
</reference>
<keyword evidence="2" id="KW-1185">Reference proteome</keyword>
<proteinExistence type="predicted"/>
<dbReference type="Proteomes" id="UP000299102">
    <property type="component" value="Unassembled WGS sequence"/>
</dbReference>
<accession>A0A4C1XFY9</accession>
<organism evidence="1 2">
    <name type="scientific">Eumeta variegata</name>
    <name type="common">Bagworm moth</name>
    <name type="synonym">Eumeta japonica</name>
    <dbReference type="NCBI Taxonomy" id="151549"/>
    <lineage>
        <taxon>Eukaryota</taxon>
        <taxon>Metazoa</taxon>
        <taxon>Ecdysozoa</taxon>
        <taxon>Arthropoda</taxon>
        <taxon>Hexapoda</taxon>
        <taxon>Insecta</taxon>
        <taxon>Pterygota</taxon>
        <taxon>Neoptera</taxon>
        <taxon>Endopterygota</taxon>
        <taxon>Lepidoptera</taxon>
        <taxon>Glossata</taxon>
        <taxon>Ditrysia</taxon>
        <taxon>Tineoidea</taxon>
        <taxon>Psychidae</taxon>
        <taxon>Oiketicinae</taxon>
        <taxon>Eumeta</taxon>
    </lineage>
</organism>
<sequence>MDRRARCARAAPRCGLTTPSRYLFSNAILYRSADNLRKLKQRYLKRFRGPVVVQSEVADGNLNVEPKTGAVHLKRRTTLGKKKMYRRSLVSSPVISPIHRKVRACNERKSGDGPRLHKQRARPLRRPLERPAALFAFY</sequence>
<name>A0A4C1XFY9_EUMVA</name>
<comment type="caution">
    <text evidence="1">The sequence shown here is derived from an EMBL/GenBank/DDBJ whole genome shotgun (WGS) entry which is preliminary data.</text>
</comment>
<evidence type="ECO:0000313" key="2">
    <source>
        <dbReference type="Proteomes" id="UP000299102"/>
    </source>
</evidence>
<dbReference type="EMBL" id="BGZK01000831">
    <property type="protein sequence ID" value="GBP62103.1"/>
    <property type="molecule type" value="Genomic_DNA"/>
</dbReference>
<dbReference type="AlphaFoldDB" id="A0A4C1XFY9"/>
<protein>
    <submittedName>
        <fullName evidence="1">Uncharacterized protein</fullName>
    </submittedName>
</protein>